<keyword evidence="4 7" id="KW-0808">Transferase</keyword>
<dbReference type="PANTHER" id="PTHR22849">
    <property type="entry name" value="WDSAM1 PROTEIN"/>
    <property type="match status" value="1"/>
</dbReference>
<dbReference type="InterPro" id="IPR016024">
    <property type="entry name" value="ARM-type_fold"/>
</dbReference>
<feature type="compositionally biased region" description="Basic and acidic residues" evidence="8">
    <location>
        <begin position="279"/>
        <end position="289"/>
    </location>
</feature>
<dbReference type="EMBL" id="GDJX01024031">
    <property type="protein sequence ID" value="JAT43905.1"/>
    <property type="molecule type" value="Transcribed_RNA"/>
</dbReference>
<evidence type="ECO:0000256" key="3">
    <source>
        <dbReference type="ARBA" id="ARBA00004906"/>
    </source>
</evidence>
<dbReference type="EC" id="2.3.2.27" evidence="7"/>
<evidence type="ECO:0000256" key="8">
    <source>
        <dbReference type="SAM" id="MobiDB-lite"/>
    </source>
</evidence>
<evidence type="ECO:0000313" key="10">
    <source>
        <dbReference type="EMBL" id="JAT43905.1"/>
    </source>
</evidence>
<dbReference type="InterPro" id="IPR011989">
    <property type="entry name" value="ARM-like"/>
</dbReference>
<dbReference type="Pfam" id="PF25598">
    <property type="entry name" value="ARM_PUB"/>
    <property type="match status" value="1"/>
</dbReference>
<evidence type="ECO:0000256" key="1">
    <source>
        <dbReference type="ARBA" id="ARBA00000900"/>
    </source>
</evidence>
<organism evidence="10">
    <name type="scientific">Anthurium amnicola</name>
    <dbReference type="NCBI Taxonomy" id="1678845"/>
    <lineage>
        <taxon>Eukaryota</taxon>
        <taxon>Viridiplantae</taxon>
        <taxon>Streptophyta</taxon>
        <taxon>Embryophyta</taxon>
        <taxon>Tracheophyta</taxon>
        <taxon>Spermatophyta</taxon>
        <taxon>Magnoliopsida</taxon>
        <taxon>Liliopsida</taxon>
        <taxon>Araceae</taxon>
        <taxon>Pothoideae</taxon>
        <taxon>Potheae</taxon>
        <taxon>Anthurium</taxon>
    </lineage>
</organism>
<dbReference type="FunFam" id="3.30.40.10:FF:000502">
    <property type="entry name" value="RING-type E3 ubiquitin transferase"/>
    <property type="match status" value="1"/>
</dbReference>
<evidence type="ECO:0000256" key="2">
    <source>
        <dbReference type="ARBA" id="ARBA00003861"/>
    </source>
</evidence>
<dbReference type="InterPro" id="IPR045185">
    <property type="entry name" value="PUB22/23/24-like"/>
</dbReference>
<sequence length="296" mass="32291">MRRRKGKGGEGELEVKVPSFFRCPISLDVMRSPVSLCTGVTYDRSSIQAWLDTGHNTCPATMQVLPTTDFVPNHTLHRLIQLWSSQSPLHHHQNRHCLPQPHKPTLPCSPRDLLTRLQSSGDQPPLLLLRKLVEVAEDAARVRELAEEAGCVPALHGILVREGLGLEEMEAAVRALYPVLLCRREGGAEVDGSLAGSGTISSLLEVLRRGCLESRTAAARVLEVIASSGAEPKILIAETDGVLAEVLRLVSSDEEREEEEEEEASSDACWSQKASAGDESERREPDSDRSSSPAVV</sequence>
<comment type="function">
    <text evidence="2 7">Functions as an E3 ubiquitin ligase.</text>
</comment>
<dbReference type="SUPFAM" id="SSF48371">
    <property type="entry name" value="ARM repeat"/>
    <property type="match status" value="1"/>
</dbReference>
<dbReference type="UniPathway" id="UPA00143"/>
<dbReference type="AlphaFoldDB" id="A0A1D1XND0"/>
<feature type="region of interest" description="Disordered" evidence="8">
    <location>
        <begin position="251"/>
        <end position="296"/>
    </location>
</feature>
<dbReference type="InterPro" id="IPR003613">
    <property type="entry name" value="Ubox_domain"/>
</dbReference>
<name>A0A1D1XND0_9ARAE</name>
<comment type="catalytic activity">
    <reaction evidence="1 7">
        <text>S-ubiquitinyl-[E2 ubiquitin-conjugating enzyme]-L-cysteine + [acceptor protein]-L-lysine = [E2 ubiquitin-conjugating enzyme]-L-cysteine + N(6)-ubiquitinyl-[acceptor protein]-L-lysine.</text>
        <dbReference type="EC" id="2.3.2.27"/>
    </reaction>
</comment>
<dbReference type="CDD" id="cd16664">
    <property type="entry name" value="RING-Ubox_PUB"/>
    <property type="match status" value="1"/>
</dbReference>
<feature type="non-terminal residue" evidence="10">
    <location>
        <position position="296"/>
    </location>
</feature>
<evidence type="ECO:0000256" key="5">
    <source>
        <dbReference type="ARBA" id="ARBA00022737"/>
    </source>
</evidence>
<dbReference type="InterPro" id="IPR045210">
    <property type="entry name" value="RING-Ubox_PUB"/>
</dbReference>
<dbReference type="PROSITE" id="PS51698">
    <property type="entry name" value="U_BOX"/>
    <property type="match status" value="1"/>
</dbReference>
<proteinExistence type="predicted"/>
<evidence type="ECO:0000256" key="7">
    <source>
        <dbReference type="RuleBase" id="RU369093"/>
    </source>
</evidence>
<dbReference type="SMART" id="SM00504">
    <property type="entry name" value="Ubox"/>
    <property type="match status" value="1"/>
</dbReference>
<dbReference type="Gene3D" id="1.25.10.10">
    <property type="entry name" value="Leucine-rich Repeat Variant"/>
    <property type="match status" value="1"/>
</dbReference>
<dbReference type="Gene3D" id="3.30.40.10">
    <property type="entry name" value="Zinc/RING finger domain, C3HC4 (zinc finger)"/>
    <property type="match status" value="1"/>
</dbReference>
<accession>A0A1D1XND0</accession>
<dbReference type="Pfam" id="PF04564">
    <property type="entry name" value="U-box"/>
    <property type="match status" value="1"/>
</dbReference>
<keyword evidence="5" id="KW-0677">Repeat</keyword>
<dbReference type="SUPFAM" id="SSF57850">
    <property type="entry name" value="RING/U-box"/>
    <property type="match status" value="1"/>
</dbReference>
<evidence type="ECO:0000256" key="6">
    <source>
        <dbReference type="ARBA" id="ARBA00022786"/>
    </source>
</evidence>
<dbReference type="InterPro" id="IPR058678">
    <property type="entry name" value="ARM_PUB"/>
</dbReference>
<evidence type="ECO:0000256" key="4">
    <source>
        <dbReference type="ARBA" id="ARBA00022679"/>
    </source>
</evidence>
<evidence type="ECO:0000259" key="9">
    <source>
        <dbReference type="PROSITE" id="PS51698"/>
    </source>
</evidence>
<protein>
    <recommendedName>
        <fullName evidence="7 9">U-box domain-containing protein</fullName>
        <ecNumber evidence="7">2.3.2.27</ecNumber>
    </recommendedName>
    <alternativeName>
        <fullName evidence="7">RING-type E3 ubiquitin transferase PUB</fullName>
    </alternativeName>
</protein>
<feature type="compositionally biased region" description="Acidic residues" evidence="8">
    <location>
        <begin position="252"/>
        <end position="265"/>
    </location>
</feature>
<dbReference type="InterPro" id="IPR013083">
    <property type="entry name" value="Znf_RING/FYVE/PHD"/>
</dbReference>
<feature type="domain" description="U-box" evidence="9">
    <location>
        <begin position="16"/>
        <end position="90"/>
    </location>
</feature>
<dbReference type="GO" id="GO:0061630">
    <property type="term" value="F:ubiquitin protein ligase activity"/>
    <property type="evidence" value="ECO:0007669"/>
    <property type="project" value="UniProtKB-UniRule"/>
</dbReference>
<dbReference type="PANTHER" id="PTHR22849:SF163">
    <property type="entry name" value="U-BOX DOMAIN-CONTAINING PROTEIN"/>
    <property type="match status" value="1"/>
</dbReference>
<keyword evidence="6 7" id="KW-0833">Ubl conjugation pathway</keyword>
<comment type="pathway">
    <text evidence="3 7">Protein modification; protein ubiquitination.</text>
</comment>
<dbReference type="GO" id="GO:0016567">
    <property type="term" value="P:protein ubiquitination"/>
    <property type="evidence" value="ECO:0007669"/>
    <property type="project" value="UniProtKB-UniRule"/>
</dbReference>
<gene>
    <name evidence="10" type="primary">PUB29_3</name>
    <name evidence="10" type="ORF">g.100842</name>
</gene>
<reference evidence="10" key="1">
    <citation type="submission" date="2015-07" db="EMBL/GenBank/DDBJ databases">
        <title>Transcriptome Assembly of Anthurium amnicola.</title>
        <authorList>
            <person name="Suzuki J."/>
        </authorList>
    </citation>
    <scope>NUCLEOTIDE SEQUENCE</scope>
</reference>